<reference evidence="11 14" key="2">
    <citation type="submission" date="2018-10" db="EMBL/GenBank/DDBJ databases">
        <title>Sequencing the genomes of 1000 actinobacteria strains.</title>
        <authorList>
            <person name="Klenk H.-P."/>
        </authorList>
    </citation>
    <scope>NUCLEOTIDE SEQUENCE [LARGE SCALE GENOMIC DNA]</scope>
    <source>
        <strain evidence="11 14">DSM 45119</strain>
    </source>
</reference>
<dbReference type="InterPro" id="IPR002397">
    <property type="entry name" value="Cyt_P450_B"/>
</dbReference>
<keyword evidence="6 9" id="KW-0560">Oxidoreductase</keyword>
<dbReference type="GO" id="GO:0004497">
    <property type="term" value="F:monooxygenase activity"/>
    <property type="evidence" value="ECO:0007669"/>
    <property type="project" value="UniProtKB-KW"/>
</dbReference>
<dbReference type="Pfam" id="PF00067">
    <property type="entry name" value="p450"/>
    <property type="match status" value="1"/>
</dbReference>
<dbReference type="PRINTS" id="PR00385">
    <property type="entry name" value="P450"/>
</dbReference>
<dbReference type="FunFam" id="1.10.630.10:FF:000018">
    <property type="entry name" value="Cytochrome P450 monooxygenase"/>
    <property type="match status" value="1"/>
</dbReference>
<evidence type="ECO:0000256" key="3">
    <source>
        <dbReference type="ARBA" id="ARBA00022490"/>
    </source>
</evidence>
<organism evidence="12 13">
    <name type="scientific">Saccharopolyspora antimicrobica</name>
    <dbReference type="NCBI Taxonomy" id="455193"/>
    <lineage>
        <taxon>Bacteria</taxon>
        <taxon>Bacillati</taxon>
        <taxon>Actinomycetota</taxon>
        <taxon>Actinomycetes</taxon>
        <taxon>Pseudonocardiales</taxon>
        <taxon>Pseudonocardiaceae</taxon>
        <taxon>Saccharopolyspora</taxon>
    </lineage>
</organism>
<protein>
    <submittedName>
        <fullName evidence="12">Cytochrome P450</fullName>
    </submittedName>
</protein>
<name>A0A1I5L5E8_9PSEU</name>
<dbReference type="GO" id="GO:0005506">
    <property type="term" value="F:iron ion binding"/>
    <property type="evidence" value="ECO:0007669"/>
    <property type="project" value="InterPro"/>
</dbReference>
<evidence type="ECO:0000313" key="12">
    <source>
        <dbReference type="EMBL" id="SFO92539.1"/>
    </source>
</evidence>
<dbReference type="InterPro" id="IPR036396">
    <property type="entry name" value="Cyt_P450_sf"/>
</dbReference>
<dbReference type="OrthoDB" id="3664945at2"/>
<dbReference type="PANTHER" id="PTHR46696">
    <property type="entry name" value="P450, PUTATIVE (EUROFUNG)-RELATED"/>
    <property type="match status" value="1"/>
</dbReference>
<evidence type="ECO:0000256" key="2">
    <source>
        <dbReference type="ARBA" id="ARBA00010617"/>
    </source>
</evidence>
<feature type="region of interest" description="Disordered" evidence="10">
    <location>
        <begin position="1"/>
        <end position="21"/>
    </location>
</feature>
<comment type="similarity">
    <text evidence="2 9">Belongs to the cytochrome P450 family.</text>
</comment>
<evidence type="ECO:0000256" key="7">
    <source>
        <dbReference type="ARBA" id="ARBA00023004"/>
    </source>
</evidence>
<keyword evidence="5 9" id="KW-0479">Metal-binding</keyword>
<keyword evidence="3" id="KW-0963">Cytoplasm</keyword>
<dbReference type="RefSeq" id="WP_093160374.1">
    <property type="nucleotide sequence ID" value="NZ_FOUP01000029.1"/>
</dbReference>
<accession>A0A1I5L5E8</accession>
<dbReference type="SUPFAM" id="SSF48264">
    <property type="entry name" value="Cytochrome P450"/>
    <property type="match status" value="1"/>
</dbReference>
<evidence type="ECO:0000313" key="14">
    <source>
        <dbReference type="Proteomes" id="UP000270697"/>
    </source>
</evidence>
<sequence length="399" mass="43928">MNQSTGAERNGRLRTGFGPAPDVAALRERPGIVQVPTPFGPSAWLLTRHADVRRMLGDADAFRSGWGPDDLDGLTLDPRQLSGDRSGNLLSLDPPDHTRLRRMLTPEFTVRRMRRLEPRIVEIVDEHLAAMARGGAPADLVAEFALPIPSLVICELLGVPTGDQAEFQERTSRQLDTTLPEEEKAELAAQSLAYMNELVARARRDPGEDLIGMLIRDHDDRLSNAELVGIGNLLLVAGHETTSNMLGLGTLALLRHPEQLALVRDDPEIAARAVEELLRWLSVVNAGSPRMATRDVEFEGSTIRRGDLVVFNLPAANRDPELTDDPDRLDITRPAVPHLGFGHGIHHCLGAPLARMEMRIAFPALLREFPDLRLAVPDEDVAFATHQAIYGLKELPVAW</sequence>
<keyword evidence="7 9" id="KW-0408">Iron</keyword>
<dbReference type="Proteomes" id="UP000199398">
    <property type="component" value="Unassembled WGS sequence"/>
</dbReference>
<dbReference type="STRING" id="455193.SAMN05421805_12933"/>
<keyword evidence="8 9" id="KW-0503">Monooxygenase</keyword>
<evidence type="ECO:0000313" key="13">
    <source>
        <dbReference type="Proteomes" id="UP000199398"/>
    </source>
</evidence>
<dbReference type="AlphaFoldDB" id="A0A1I5L5E8"/>
<dbReference type="PANTHER" id="PTHR46696:SF1">
    <property type="entry name" value="CYTOCHROME P450 YJIB-RELATED"/>
    <property type="match status" value="1"/>
</dbReference>
<evidence type="ECO:0000256" key="6">
    <source>
        <dbReference type="ARBA" id="ARBA00023002"/>
    </source>
</evidence>
<dbReference type="GO" id="GO:0020037">
    <property type="term" value="F:heme binding"/>
    <property type="evidence" value="ECO:0007669"/>
    <property type="project" value="InterPro"/>
</dbReference>
<dbReference type="GO" id="GO:0016705">
    <property type="term" value="F:oxidoreductase activity, acting on paired donors, with incorporation or reduction of molecular oxygen"/>
    <property type="evidence" value="ECO:0007669"/>
    <property type="project" value="InterPro"/>
</dbReference>
<dbReference type="PROSITE" id="PS00086">
    <property type="entry name" value="CYTOCHROME_P450"/>
    <property type="match status" value="1"/>
</dbReference>
<dbReference type="PRINTS" id="PR00359">
    <property type="entry name" value="BP450"/>
</dbReference>
<dbReference type="GO" id="GO:0005737">
    <property type="term" value="C:cytoplasm"/>
    <property type="evidence" value="ECO:0007669"/>
    <property type="project" value="UniProtKB-SubCell"/>
</dbReference>
<gene>
    <name evidence="11" type="ORF">ATL45_5267</name>
    <name evidence="12" type="ORF">SAMN05421805_12933</name>
</gene>
<proteinExistence type="inferred from homology"/>
<evidence type="ECO:0000256" key="1">
    <source>
        <dbReference type="ARBA" id="ARBA00004496"/>
    </source>
</evidence>
<dbReference type="Gene3D" id="1.10.630.10">
    <property type="entry name" value="Cytochrome P450"/>
    <property type="match status" value="1"/>
</dbReference>
<evidence type="ECO:0000256" key="9">
    <source>
        <dbReference type="RuleBase" id="RU000461"/>
    </source>
</evidence>
<dbReference type="InterPro" id="IPR017972">
    <property type="entry name" value="Cyt_P450_CS"/>
</dbReference>
<evidence type="ECO:0000313" key="11">
    <source>
        <dbReference type="EMBL" id="RKT86888.1"/>
    </source>
</evidence>
<evidence type="ECO:0000256" key="4">
    <source>
        <dbReference type="ARBA" id="ARBA00022617"/>
    </source>
</evidence>
<dbReference type="InterPro" id="IPR001128">
    <property type="entry name" value="Cyt_P450"/>
</dbReference>
<keyword evidence="14" id="KW-1185">Reference proteome</keyword>
<evidence type="ECO:0000256" key="8">
    <source>
        <dbReference type="ARBA" id="ARBA00023033"/>
    </source>
</evidence>
<evidence type="ECO:0000256" key="5">
    <source>
        <dbReference type="ARBA" id="ARBA00022723"/>
    </source>
</evidence>
<reference evidence="12 13" key="1">
    <citation type="submission" date="2016-10" db="EMBL/GenBank/DDBJ databases">
        <authorList>
            <person name="de Groot N.N."/>
        </authorList>
    </citation>
    <scope>NUCLEOTIDE SEQUENCE [LARGE SCALE GENOMIC DNA]</scope>
    <source>
        <strain evidence="12 13">CPCC 201259</strain>
    </source>
</reference>
<dbReference type="EMBL" id="FOUP01000029">
    <property type="protein sequence ID" value="SFO92539.1"/>
    <property type="molecule type" value="Genomic_DNA"/>
</dbReference>
<comment type="subcellular location">
    <subcellularLocation>
        <location evidence="1">Cytoplasm</location>
    </subcellularLocation>
</comment>
<dbReference type="EMBL" id="RBXX01000002">
    <property type="protein sequence ID" value="RKT86888.1"/>
    <property type="molecule type" value="Genomic_DNA"/>
</dbReference>
<keyword evidence="4 9" id="KW-0349">Heme</keyword>
<dbReference type="Proteomes" id="UP000270697">
    <property type="component" value="Unassembled WGS sequence"/>
</dbReference>
<evidence type="ECO:0000256" key="10">
    <source>
        <dbReference type="SAM" id="MobiDB-lite"/>
    </source>
</evidence>
<dbReference type="CDD" id="cd11030">
    <property type="entry name" value="CYP105-like"/>
    <property type="match status" value="1"/>
</dbReference>